<dbReference type="KEGG" id="tper:IWA51_07130"/>
<keyword evidence="5" id="KW-1185">Reference proteome</keyword>
<protein>
    <recommendedName>
        <fullName evidence="2">DUF6291 domain-containing protein</fullName>
    </recommendedName>
</protein>
<dbReference type="KEGG" id="tper:IWA51_01640"/>
<feature type="domain" description="DUF6291" evidence="2">
    <location>
        <begin position="6"/>
        <end position="81"/>
    </location>
</feature>
<feature type="region of interest" description="Disordered" evidence="1">
    <location>
        <begin position="122"/>
        <end position="156"/>
    </location>
</feature>
<reference evidence="4 5" key="1">
    <citation type="submission" date="2020-11" db="EMBL/GenBank/DDBJ databases">
        <title>Treponema Peruensis nv. sp., first commensal Treponema isolated from human feces.</title>
        <authorList>
            <person name="Belkhou C."/>
            <person name="Raes J."/>
        </authorList>
    </citation>
    <scope>NUCLEOTIDE SEQUENCE [LARGE SCALE GENOMIC DNA]</scope>
    <source>
        <strain evidence="4 5">RCC2812</strain>
    </source>
</reference>
<evidence type="ECO:0000259" key="2">
    <source>
        <dbReference type="Pfam" id="PF19808"/>
    </source>
</evidence>
<evidence type="ECO:0000256" key="1">
    <source>
        <dbReference type="SAM" id="MobiDB-lite"/>
    </source>
</evidence>
<dbReference type="Proteomes" id="UP000595224">
    <property type="component" value="Chromosome"/>
</dbReference>
<proteinExistence type="predicted"/>
<feature type="compositionally biased region" description="Polar residues" evidence="1">
    <location>
        <begin position="64"/>
        <end position="102"/>
    </location>
</feature>
<organism evidence="4 5">
    <name type="scientific">Treponema peruense</name>
    <dbReference type="NCBI Taxonomy" id="2787628"/>
    <lineage>
        <taxon>Bacteria</taxon>
        <taxon>Pseudomonadati</taxon>
        <taxon>Spirochaetota</taxon>
        <taxon>Spirochaetia</taxon>
        <taxon>Spirochaetales</taxon>
        <taxon>Treponemataceae</taxon>
        <taxon>Treponema</taxon>
    </lineage>
</organism>
<accession>A0A7T3V5C0</accession>
<dbReference type="AlphaFoldDB" id="A0A7T3V5C0"/>
<feature type="region of interest" description="Disordered" evidence="1">
    <location>
        <begin position="64"/>
        <end position="107"/>
    </location>
</feature>
<name>A0A7T3V5C0_9SPIR</name>
<dbReference type="InterPro" id="IPR046258">
    <property type="entry name" value="DUF6291"/>
</dbReference>
<dbReference type="Pfam" id="PF19808">
    <property type="entry name" value="DUF6291"/>
    <property type="match status" value="1"/>
</dbReference>
<evidence type="ECO:0000313" key="4">
    <source>
        <dbReference type="EMBL" id="QQA01348.1"/>
    </source>
</evidence>
<dbReference type="EMBL" id="CP064936">
    <property type="protein sequence ID" value="QQA01348.1"/>
    <property type="molecule type" value="Genomic_DNA"/>
</dbReference>
<evidence type="ECO:0000313" key="3">
    <source>
        <dbReference type="EMBL" id="QQA00053.1"/>
    </source>
</evidence>
<feature type="compositionally biased region" description="Low complexity" evidence="1">
    <location>
        <begin position="132"/>
        <end position="153"/>
    </location>
</feature>
<dbReference type="RefSeq" id="WP_198441928.1">
    <property type="nucleotide sequence ID" value="NZ_CBCSHE010000029.1"/>
</dbReference>
<gene>
    <name evidence="4" type="ORF">IWA51_01640</name>
    <name evidence="3" type="ORF">IWA51_07130</name>
</gene>
<evidence type="ECO:0000313" key="5">
    <source>
        <dbReference type="Proteomes" id="UP000595224"/>
    </source>
</evidence>
<dbReference type="EMBL" id="CP064936">
    <property type="protein sequence ID" value="QQA00053.1"/>
    <property type="molecule type" value="Genomic_DNA"/>
</dbReference>
<sequence length="363" mass="42274">MNKFKSFVFSETTKKQIDLMPTPEMKLKFYEAVTNYGMFGIEPENLNEIEMIIWLPMKDLIDNSKSSKGGAPSGNQNAQRKNLNNEENNEATDFSKNNSNYEKQPKQLEKVENNLKTTETTCFEEKQPKQPENNQTTLNNHNLNHNDNLNGNGNERENHNLNASEVVFGSLSPSQTEYSKKIFEIFKKARLPCARENEISFLQTDFKNALSVIHRKEELQNVHSDDIIQACRNFTDIYSNPGTYCGFRQKIGFYQLVQKQWFYDLLPANFDKNRFGVRTNNQEETRKTPEQIETQLLDEMKDDPRFIPKIFEHYHNEWVERGMPTGASYFGFQYEKCLSGYGQKLKSDFENEMRGSYGGQKSN</sequence>